<feature type="domain" description="Myosin motor" evidence="15">
    <location>
        <begin position="1"/>
        <end position="345"/>
    </location>
</feature>
<feature type="transmembrane region" description="Helical" evidence="14">
    <location>
        <begin position="1472"/>
        <end position="1493"/>
    </location>
</feature>
<feature type="transmembrane region" description="Helical" evidence="14">
    <location>
        <begin position="739"/>
        <end position="758"/>
    </location>
</feature>
<reference evidence="17 18" key="1">
    <citation type="submission" date="2009-11" db="EMBL/GenBank/DDBJ databases">
        <title>Annotation of Allomyces macrogynus ATCC 38327.</title>
        <authorList>
            <consortium name="The Broad Institute Genome Sequencing Platform"/>
            <person name="Russ C."/>
            <person name="Cuomo C."/>
            <person name="Burger G."/>
            <person name="Gray M.W."/>
            <person name="Holland P.W.H."/>
            <person name="King N."/>
            <person name="Lang F.B.F."/>
            <person name="Roger A.J."/>
            <person name="Ruiz-Trillo I."/>
            <person name="Young S.K."/>
            <person name="Zeng Q."/>
            <person name="Gargeya S."/>
            <person name="Fitzgerald M."/>
            <person name="Haas B."/>
            <person name="Abouelleil A."/>
            <person name="Alvarado L."/>
            <person name="Arachchi H.M."/>
            <person name="Berlin A."/>
            <person name="Chapman S.B."/>
            <person name="Gearin G."/>
            <person name="Goldberg J."/>
            <person name="Griggs A."/>
            <person name="Gujja S."/>
            <person name="Hansen M."/>
            <person name="Heiman D."/>
            <person name="Howarth C."/>
            <person name="Larimer J."/>
            <person name="Lui A."/>
            <person name="MacDonald P.J.P."/>
            <person name="McCowen C."/>
            <person name="Montmayeur A."/>
            <person name="Murphy C."/>
            <person name="Neiman D."/>
            <person name="Pearson M."/>
            <person name="Priest M."/>
            <person name="Roberts A."/>
            <person name="Saif S."/>
            <person name="Shea T."/>
            <person name="Sisk P."/>
            <person name="Stolte C."/>
            <person name="Sykes S."/>
            <person name="Wortman J."/>
            <person name="Nusbaum C."/>
            <person name="Birren B."/>
        </authorList>
    </citation>
    <scope>NUCLEOTIDE SEQUENCE [LARGE SCALE GENOMIC DNA]</scope>
    <source>
        <strain evidence="17 18">ATCC 38327</strain>
    </source>
</reference>
<keyword evidence="4 14" id="KW-0812">Transmembrane</keyword>
<dbReference type="Pfam" id="PF03142">
    <property type="entry name" value="Chitin_synth_2"/>
    <property type="match status" value="1"/>
</dbReference>
<organism evidence="17 18">
    <name type="scientific">Allomyces macrogynus (strain ATCC 38327)</name>
    <name type="common">Allomyces javanicus var. macrogynus</name>
    <dbReference type="NCBI Taxonomy" id="578462"/>
    <lineage>
        <taxon>Eukaryota</taxon>
        <taxon>Fungi</taxon>
        <taxon>Fungi incertae sedis</taxon>
        <taxon>Blastocladiomycota</taxon>
        <taxon>Blastocladiomycetes</taxon>
        <taxon>Blastocladiales</taxon>
        <taxon>Blastocladiaceae</taxon>
        <taxon>Allomyces</taxon>
    </lineage>
</organism>
<evidence type="ECO:0000256" key="14">
    <source>
        <dbReference type="SAM" id="Phobius"/>
    </source>
</evidence>
<protein>
    <recommendedName>
        <fullName evidence="2">chitin synthase</fullName>
        <ecNumber evidence="2">2.4.1.16</ecNumber>
    </recommendedName>
</protein>
<keyword evidence="9 14" id="KW-0472">Membrane</keyword>
<dbReference type="InterPro" id="IPR027417">
    <property type="entry name" value="P-loop_NTPase"/>
</dbReference>
<dbReference type="STRING" id="578462.A0A0L0RYK2"/>
<evidence type="ECO:0000256" key="6">
    <source>
        <dbReference type="ARBA" id="ARBA00022840"/>
    </source>
</evidence>
<keyword evidence="6" id="KW-0067">ATP-binding</keyword>
<evidence type="ECO:0000256" key="8">
    <source>
        <dbReference type="ARBA" id="ARBA00023123"/>
    </source>
</evidence>
<dbReference type="InterPro" id="IPR036961">
    <property type="entry name" value="Kinesin_motor_dom_sf"/>
</dbReference>
<keyword evidence="8 12" id="KW-0518">Myosin</keyword>
<dbReference type="SUPFAM" id="SSF53448">
    <property type="entry name" value="Nucleotide-diphospho-sugar transferases"/>
    <property type="match status" value="1"/>
</dbReference>
<dbReference type="Gene3D" id="3.40.850.10">
    <property type="entry name" value="Kinesin motor domain"/>
    <property type="match status" value="1"/>
</dbReference>
<evidence type="ECO:0000259" key="15">
    <source>
        <dbReference type="PROSITE" id="PS51456"/>
    </source>
</evidence>
<dbReference type="GO" id="GO:0031505">
    <property type="term" value="P:fungal-type cell wall organization"/>
    <property type="evidence" value="ECO:0007669"/>
    <property type="project" value="TreeGrafter"/>
</dbReference>
<dbReference type="Pfam" id="PF00063">
    <property type="entry name" value="Myosin_head"/>
    <property type="match status" value="1"/>
</dbReference>
<dbReference type="Gene3D" id="1.10.10.820">
    <property type="match status" value="1"/>
</dbReference>
<dbReference type="GO" id="GO:0005524">
    <property type="term" value="F:ATP binding"/>
    <property type="evidence" value="ECO:0007669"/>
    <property type="project" value="UniProtKB-KW"/>
</dbReference>
<feature type="transmembrane region" description="Helical" evidence="14">
    <location>
        <begin position="1499"/>
        <end position="1523"/>
    </location>
</feature>
<keyword evidence="18" id="KW-1185">Reference proteome</keyword>
<dbReference type="Proteomes" id="UP000054350">
    <property type="component" value="Unassembled WGS sequence"/>
</dbReference>
<evidence type="ECO:0000256" key="5">
    <source>
        <dbReference type="ARBA" id="ARBA00022741"/>
    </source>
</evidence>
<evidence type="ECO:0000256" key="11">
    <source>
        <dbReference type="ARBA" id="ARBA00023203"/>
    </source>
</evidence>
<accession>A0A0L0RYK2</accession>
<evidence type="ECO:0000256" key="7">
    <source>
        <dbReference type="ARBA" id="ARBA00022989"/>
    </source>
</evidence>
<dbReference type="Pfam" id="PF08766">
    <property type="entry name" value="DEK_C"/>
    <property type="match status" value="1"/>
</dbReference>
<comment type="caution">
    <text evidence="12">Lacks conserved residue(s) required for the propagation of feature annotation.</text>
</comment>
<dbReference type="SMART" id="SM00242">
    <property type="entry name" value="MYSc"/>
    <property type="match status" value="1"/>
</dbReference>
<keyword evidence="3" id="KW-0328">Glycosyltransferase</keyword>
<evidence type="ECO:0000256" key="10">
    <source>
        <dbReference type="ARBA" id="ARBA00023175"/>
    </source>
</evidence>
<dbReference type="InterPro" id="IPR014876">
    <property type="entry name" value="DEK_C"/>
</dbReference>
<dbReference type="Gene3D" id="1.10.10.60">
    <property type="entry name" value="Homeodomain-like"/>
    <property type="match status" value="1"/>
</dbReference>
<dbReference type="InterPro" id="IPR001609">
    <property type="entry name" value="Myosin_head_motor_dom-like"/>
</dbReference>
<dbReference type="OrthoDB" id="370884at2759"/>
<evidence type="ECO:0000259" key="16">
    <source>
        <dbReference type="PROSITE" id="PS51998"/>
    </source>
</evidence>
<evidence type="ECO:0000256" key="12">
    <source>
        <dbReference type="PROSITE-ProRule" id="PRU00782"/>
    </source>
</evidence>
<evidence type="ECO:0000313" key="18">
    <source>
        <dbReference type="Proteomes" id="UP000054350"/>
    </source>
</evidence>
<dbReference type="GO" id="GO:0071944">
    <property type="term" value="C:cell periphery"/>
    <property type="evidence" value="ECO:0007669"/>
    <property type="project" value="TreeGrafter"/>
</dbReference>
<dbReference type="PANTHER" id="PTHR22914:SF45">
    <property type="entry name" value="CHITIN SYNTHASE"/>
    <property type="match status" value="1"/>
</dbReference>
<dbReference type="GO" id="GO:0006031">
    <property type="term" value="P:chitin biosynthetic process"/>
    <property type="evidence" value="ECO:0007669"/>
    <property type="project" value="TreeGrafter"/>
</dbReference>
<feature type="compositionally biased region" description="Basic residues" evidence="13">
    <location>
        <begin position="485"/>
        <end position="496"/>
    </location>
</feature>
<evidence type="ECO:0000256" key="9">
    <source>
        <dbReference type="ARBA" id="ARBA00023136"/>
    </source>
</evidence>
<name>A0A0L0RYK2_ALLM3</name>
<proteinExistence type="inferred from homology"/>
<dbReference type="EMBL" id="GG745329">
    <property type="protein sequence ID" value="KNE55428.1"/>
    <property type="molecule type" value="Genomic_DNA"/>
</dbReference>
<comment type="subcellular location">
    <subcellularLocation>
        <location evidence="1">Membrane</location>
        <topology evidence="1">Multi-pass membrane protein</topology>
    </subcellularLocation>
</comment>
<dbReference type="Gene3D" id="1.20.120.720">
    <property type="entry name" value="Myosin VI head, motor domain, U50 subdomain"/>
    <property type="match status" value="1"/>
</dbReference>
<dbReference type="eggNOG" id="KOG2571">
    <property type="taxonomic scope" value="Eukaryota"/>
</dbReference>
<dbReference type="SUPFAM" id="SSF109715">
    <property type="entry name" value="DEK C-terminal domain"/>
    <property type="match status" value="1"/>
</dbReference>
<reference evidence="18" key="2">
    <citation type="submission" date="2009-11" db="EMBL/GenBank/DDBJ databases">
        <title>The Genome Sequence of Allomyces macrogynus strain ATCC 38327.</title>
        <authorList>
            <consortium name="The Broad Institute Genome Sequencing Platform"/>
            <person name="Russ C."/>
            <person name="Cuomo C."/>
            <person name="Shea T."/>
            <person name="Young S.K."/>
            <person name="Zeng Q."/>
            <person name="Koehrsen M."/>
            <person name="Haas B."/>
            <person name="Borodovsky M."/>
            <person name="Guigo R."/>
            <person name="Alvarado L."/>
            <person name="Berlin A."/>
            <person name="Borenstein D."/>
            <person name="Chen Z."/>
            <person name="Engels R."/>
            <person name="Freedman E."/>
            <person name="Gellesch M."/>
            <person name="Goldberg J."/>
            <person name="Griggs A."/>
            <person name="Gujja S."/>
            <person name="Heiman D."/>
            <person name="Hepburn T."/>
            <person name="Howarth C."/>
            <person name="Jen D."/>
            <person name="Larson L."/>
            <person name="Lewis B."/>
            <person name="Mehta T."/>
            <person name="Park D."/>
            <person name="Pearson M."/>
            <person name="Roberts A."/>
            <person name="Saif S."/>
            <person name="Shenoy N."/>
            <person name="Sisk P."/>
            <person name="Stolte C."/>
            <person name="Sykes S."/>
            <person name="Walk T."/>
            <person name="White J."/>
            <person name="Yandava C."/>
            <person name="Burger G."/>
            <person name="Gray M.W."/>
            <person name="Holland P.W.H."/>
            <person name="King N."/>
            <person name="Lang F.B.F."/>
            <person name="Roger A.J."/>
            <person name="Ruiz-Trillo I."/>
            <person name="Lander E."/>
            <person name="Nusbaum C."/>
        </authorList>
    </citation>
    <scope>NUCLEOTIDE SEQUENCE [LARGE SCALE GENOMIC DNA]</scope>
    <source>
        <strain evidence="18">ATCC 38327</strain>
    </source>
</reference>
<feature type="transmembrane region" description="Helical" evidence="14">
    <location>
        <begin position="1444"/>
        <end position="1465"/>
    </location>
</feature>
<dbReference type="PROSITE" id="PS51998">
    <property type="entry name" value="DEK_C"/>
    <property type="match status" value="1"/>
</dbReference>
<dbReference type="SUPFAM" id="SSF52540">
    <property type="entry name" value="P-loop containing nucleoside triphosphate hydrolases"/>
    <property type="match status" value="1"/>
</dbReference>
<dbReference type="EC" id="2.4.1.16" evidence="2"/>
<evidence type="ECO:0000256" key="13">
    <source>
        <dbReference type="SAM" id="MobiDB-lite"/>
    </source>
</evidence>
<dbReference type="FunFam" id="1.10.10.820:FF:000001">
    <property type="entry name" value="Myosin heavy chain"/>
    <property type="match status" value="1"/>
</dbReference>
<keyword evidence="3" id="KW-0808">Transferase</keyword>
<dbReference type="GO" id="GO:0003779">
    <property type="term" value="F:actin binding"/>
    <property type="evidence" value="ECO:0007669"/>
    <property type="project" value="UniProtKB-KW"/>
</dbReference>
<gene>
    <name evidence="17" type="ORF">AMAG_01322</name>
</gene>
<comment type="similarity">
    <text evidence="12">Belongs to the TRAFAC class myosin-kinesin ATPase superfamily. Myosin family.</text>
</comment>
<dbReference type="GO" id="GO:0004100">
    <property type="term" value="F:chitin synthase activity"/>
    <property type="evidence" value="ECO:0007669"/>
    <property type="project" value="UniProtKB-EC"/>
</dbReference>
<feature type="region of interest" description="Disordered" evidence="13">
    <location>
        <begin position="480"/>
        <end position="519"/>
    </location>
</feature>
<evidence type="ECO:0000256" key="4">
    <source>
        <dbReference type="ARBA" id="ARBA00022692"/>
    </source>
</evidence>
<keyword evidence="5" id="KW-0547">Nucleotide-binding</keyword>
<evidence type="ECO:0000313" key="17">
    <source>
        <dbReference type="EMBL" id="KNE55428.1"/>
    </source>
</evidence>
<feature type="domain" description="DEK-C" evidence="16">
    <location>
        <begin position="1646"/>
        <end position="1701"/>
    </location>
</feature>
<keyword evidence="11 12" id="KW-0009">Actin-binding</keyword>
<dbReference type="InterPro" id="IPR004835">
    <property type="entry name" value="Chitin_synth"/>
</dbReference>
<evidence type="ECO:0000256" key="2">
    <source>
        <dbReference type="ARBA" id="ARBA00012543"/>
    </source>
</evidence>
<dbReference type="PROSITE" id="PS51456">
    <property type="entry name" value="MYOSIN_MOTOR"/>
    <property type="match status" value="1"/>
</dbReference>
<feature type="transmembrane region" description="Helical" evidence="14">
    <location>
        <begin position="778"/>
        <end position="798"/>
    </location>
</feature>
<dbReference type="eggNOG" id="KOG0160">
    <property type="taxonomic scope" value="Eukaryota"/>
</dbReference>
<dbReference type="GO" id="GO:0016459">
    <property type="term" value="C:myosin complex"/>
    <property type="evidence" value="ECO:0007669"/>
    <property type="project" value="UniProtKB-KW"/>
</dbReference>
<dbReference type="GO" id="GO:0016020">
    <property type="term" value="C:membrane"/>
    <property type="evidence" value="ECO:0007669"/>
    <property type="project" value="UniProtKB-SubCell"/>
</dbReference>
<keyword evidence="10" id="KW-0505">Motor protein</keyword>
<dbReference type="VEuPathDB" id="FungiDB:AMAG_01322"/>
<dbReference type="GO" id="GO:0003774">
    <property type="term" value="F:cytoskeletal motor activity"/>
    <property type="evidence" value="ECO:0007669"/>
    <property type="project" value="InterPro"/>
</dbReference>
<evidence type="ECO:0000256" key="1">
    <source>
        <dbReference type="ARBA" id="ARBA00004141"/>
    </source>
</evidence>
<sequence length="1704" mass="191056">MDSSNPLATPVAGRILAVDPEAVAARPRKLRERADRDVDEFIAKVRGWEVGVEVDTEPAALPALAARALTALKMSGASQSIIVRGDGLVDKHSVVTQLVNHINALSAKKTHKVHSRIAAAQFVLASLGNVQTTRCNNVNRFGHCTELQFDDKHKMIGAKILEFMLDKDRVTSVPTEERSYHIFYYLLAGAAPDQRTQWKLQADPAGFEYLRTGSKVLERSDSENFSKFLNALKTIGLSKKSQNHVLAVLAAILHLGQIQFVDAKNSDNEMAETRVRNRDALEHAATLLAVPAQALEDSLLSHTGYVGKDMCTIVHNTQQALAQTASLARTLYGLLFTWIVEFINSRVNSDNPAMVLSIVEFPGPQTVAPVTPQSPPAAGFWPTLANHIDARFDGFTAQYLHDLVNEFANEGVSTRAFNLPTPPANPDTRAIRRKFKDADLETISLDVIKLFRSSCTNEFIGGLFALKAIALAQDRRKLTHVPSKPLRKSSIKRSKSRRDEDNGASSADDGAVPDPSVTDELDSSITELLGDLAETNVFLVACGAPAATQTLVGPMVQQLQAALPNSSNFPLRMPLSRMITRYSGLMASHSIDESRSVRDRVDLLLRSVGVEDAVSGRDAVWLSWKGMTLLERDLKRFKEWKKQQKGDDGLSSQYTGVGNPMRRTAFDDGASYVSEDDTYQSDNNSMYDGFSVRNGYTKTDLHSVAHDVINRDAIDGFDPNIDVPRVVEKPKDSPSRRRWVIFAWCMTWWIPSFLLSCIGRMKDKNIQMAWREKVTLCILIFIFSCIMLFCIAIAGLIICPSRDLFSPNEMEYLSSEKKVLASAYGRVYDLLDLSAGAAQIPFHSKQSVAPYAGLDISMGFPRLPADYCPTLTKDKTLSLGDNGRNATAAMAIDSSHKNRLLREPNFAAQINGWLASKTFIKGYLAISEEDVGNGWNYETTLYRVIIDKWVYDLTGYYTNLKALQGAKSQRWLAFDFSGSATSTLKNIDDYIANKGHSGEFNLNNDETFMNLWNSNKDLRNCFAAMFTVAKLDERKTLKCMYADYILLAVSIVLCSVILFKFLAALQMRGGNETPEKMDKFIMIQIPCYTEDETAMSNTINSIAALKYDDKRKLMVIICDGMIVGRGNDRPTPRIVLDILGVDPALDPEPLSYQAIGDGSKQHNMGKVYSGLYEYEGHLVPYLVLVKVGKPNETNRPGNRGKRDSQMMLMRFLNHLHYDKPMSPLELEIRHHIQTIIGVDPKWYEYMLCIDSDTTVHEDSLTQLVAFCMTDQQIIGCCGETKLMNEKSSLITMIQVYEYFISHHLAKAFESLFGSVTCLPGCFSMYRIYSAAKNKPILCHDQIVTEYSDVRVNTLHKKNLLSLGEDRYLTTLMLKTFPQMKTKFTPAAICFTFAPESWAVLLSQRRRWINSTFHNLFELVWLEELCGFCCFSMRFIVLIDLVSTITQPATVMYLGYLIYLTVYAIMHDQSLNVVMISLILIAAMYGLQAIVFILKKEFSHVVWMLIYILAVPVFSFFIPLYAFWRQDDFSWGNTRVIVGDKGEKQAIREEDEYFDVSMIKHMTWDDYQAELNETRSQASHMTDMERERELREMHELQLLQQSLPSPGARPLSVGSSRSLYLAAAAAGGSPASMPASHMSLAAPQGGMPSDAELTYEIQRILRSADLMRITKKQVREELSALFGVDLTPRKEFINITIDATLRDIM</sequence>
<evidence type="ECO:0000256" key="3">
    <source>
        <dbReference type="ARBA" id="ARBA00022676"/>
    </source>
</evidence>
<dbReference type="PANTHER" id="PTHR22914">
    <property type="entry name" value="CHITIN SYNTHASE"/>
    <property type="match status" value="1"/>
</dbReference>
<keyword evidence="7 14" id="KW-1133">Transmembrane helix</keyword>
<dbReference type="InterPro" id="IPR029044">
    <property type="entry name" value="Nucleotide-diphossugar_trans"/>
</dbReference>
<dbReference type="GO" id="GO:0030428">
    <property type="term" value="C:cell septum"/>
    <property type="evidence" value="ECO:0007669"/>
    <property type="project" value="TreeGrafter"/>
</dbReference>